<evidence type="ECO:0000259" key="7">
    <source>
        <dbReference type="Pfam" id="PF01035"/>
    </source>
</evidence>
<dbReference type="CDD" id="cd06445">
    <property type="entry name" value="ATase"/>
    <property type="match status" value="1"/>
</dbReference>
<evidence type="ECO:0000256" key="1">
    <source>
        <dbReference type="ARBA" id="ARBA00001286"/>
    </source>
</evidence>
<dbReference type="InterPro" id="IPR036217">
    <property type="entry name" value="MethylDNA_cys_MeTrfase_DNAb"/>
</dbReference>
<dbReference type="InterPro" id="IPR036388">
    <property type="entry name" value="WH-like_DNA-bd_sf"/>
</dbReference>
<reference evidence="8 9" key="1">
    <citation type="submission" date="2018-10" db="EMBL/GenBank/DDBJ databases">
        <title>Tessaracoccus antarcticuss sp. nov., isolated from sediment.</title>
        <authorList>
            <person name="Zhou L.Y."/>
            <person name="Du Z.J."/>
        </authorList>
    </citation>
    <scope>NUCLEOTIDE SEQUENCE [LARGE SCALE GENOMIC DNA]</scope>
    <source>
        <strain evidence="8 9">JDX10</strain>
    </source>
</reference>
<organism evidence="8 9">
    <name type="scientific">Tessaracoccus antarcticus</name>
    <dbReference type="NCBI Taxonomy" id="2479848"/>
    <lineage>
        <taxon>Bacteria</taxon>
        <taxon>Bacillati</taxon>
        <taxon>Actinomycetota</taxon>
        <taxon>Actinomycetes</taxon>
        <taxon>Propionibacteriales</taxon>
        <taxon>Propionibacteriaceae</taxon>
        <taxon>Tessaracoccus</taxon>
    </lineage>
</organism>
<dbReference type="PANTHER" id="PTHR10815:SF13">
    <property type="entry name" value="METHYLATED-DNA--PROTEIN-CYSTEINE METHYLTRANSFERASE"/>
    <property type="match status" value="1"/>
</dbReference>
<comment type="catalytic activity">
    <reaction evidence="6">
        <text>a 6-O-methyl-2'-deoxyguanosine in DNA + L-cysteinyl-[protein] = S-methyl-L-cysteinyl-[protein] + a 2'-deoxyguanosine in DNA</text>
        <dbReference type="Rhea" id="RHEA:24000"/>
        <dbReference type="Rhea" id="RHEA-COMP:10131"/>
        <dbReference type="Rhea" id="RHEA-COMP:10132"/>
        <dbReference type="Rhea" id="RHEA-COMP:11367"/>
        <dbReference type="Rhea" id="RHEA-COMP:11368"/>
        <dbReference type="ChEBI" id="CHEBI:29950"/>
        <dbReference type="ChEBI" id="CHEBI:82612"/>
        <dbReference type="ChEBI" id="CHEBI:85445"/>
        <dbReference type="ChEBI" id="CHEBI:85448"/>
        <dbReference type="EC" id="2.1.1.63"/>
    </reaction>
</comment>
<dbReference type="PROSITE" id="PS00374">
    <property type="entry name" value="MGMT"/>
    <property type="match status" value="1"/>
</dbReference>
<dbReference type="GO" id="GO:0003908">
    <property type="term" value="F:methylated-DNA-[protein]-cysteine S-methyltransferase activity"/>
    <property type="evidence" value="ECO:0007669"/>
    <property type="project" value="UniProtKB-EC"/>
</dbReference>
<dbReference type="Proteomes" id="UP000275256">
    <property type="component" value="Unassembled WGS sequence"/>
</dbReference>
<name>A0A3M0GV26_9ACTN</name>
<keyword evidence="2 8" id="KW-0489">Methyltransferase</keyword>
<sequence length="176" mass="18468">MNAYVSTMSTADGPFTIVMVGDDVIASGWTSDVASLLALVHPTLRPELCTLADGGEQDPSMAAALRAVAAYYDGDVEHVAAVSVRQRSGPFRMQAWDVLRAVDAGGPITYAEFAARAGTPSAVRAAAAACARNAAALFVPCHRVLRSDGSLGGFRYGLELKRRLLKRESEAAQPSG</sequence>
<proteinExistence type="predicted"/>
<keyword evidence="3 8" id="KW-0808">Transferase</keyword>
<evidence type="ECO:0000256" key="4">
    <source>
        <dbReference type="ARBA" id="ARBA00022763"/>
    </source>
</evidence>
<dbReference type="PANTHER" id="PTHR10815">
    <property type="entry name" value="METHYLATED-DNA--PROTEIN-CYSTEINE METHYLTRANSFERASE"/>
    <property type="match status" value="1"/>
</dbReference>
<dbReference type="AlphaFoldDB" id="A0A3M0GV26"/>
<dbReference type="RefSeq" id="WP_121899722.1">
    <property type="nucleotide sequence ID" value="NZ_REFW01000001.1"/>
</dbReference>
<dbReference type="InterPro" id="IPR001497">
    <property type="entry name" value="MethylDNA_cys_MeTrfase_AS"/>
</dbReference>
<feature type="domain" description="Methylated-DNA-[protein]-cysteine S-methyltransferase DNA binding" evidence="7">
    <location>
        <begin position="90"/>
        <end position="169"/>
    </location>
</feature>
<evidence type="ECO:0000256" key="3">
    <source>
        <dbReference type="ARBA" id="ARBA00022679"/>
    </source>
</evidence>
<evidence type="ECO:0000313" key="9">
    <source>
        <dbReference type="Proteomes" id="UP000275256"/>
    </source>
</evidence>
<dbReference type="NCBIfam" id="TIGR00589">
    <property type="entry name" value="ogt"/>
    <property type="match status" value="1"/>
</dbReference>
<dbReference type="GO" id="GO:0006281">
    <property type="term" value="P:DNA repair"/>
    <property type="evidence" value="ECO:0007669"/>
    <property type="project" value="UniProtKB-KW"/>
</dbReference>
<keyword evidence="9" id="KW-1185">Reference proteome</keyword>
<dbReference type="GO" id="GO:0032259">
    <property type="term" value="P:methylation"/>
    <property type="evidence" value="ECO:0007669"/>
    <property type="project" value="UniProtKB-KW"/>
</dbReference>
<evidence type="ECO:0000256" key="5">
    <source>
        <dbReference type="ARBA" id="ARBA00023204"/>
    </source>
</evidence>
<dbReference type="Pfam" id="PF01035">
    <property type="entry name" value="DNA_binding_1"/>
    <property type="match status" value="1"/>
</dbReference>
<dbReference type="SUPFAM" id="SSF46767">
    <property type="entry name" value="Methylated DNA-protein cysteine methyltransferase, C-terminal domain"/>
    <property type="match status" value="1"/>
</dbReference>
<evidence type="ECO:0000313" key="8">
    <source>
        <dbReference type="EMBL" id="RMB61176.1"/>
    </source>
</evidence>
<dbReference type="OrthoDB" id="9802228at2"/>
<dbReference type="Gene3D" id="1.10.10.10">
    <property type="entry name" value="Winged helix-like DNA-binding domain superfamily/Winged helix DNA-binding domain"/>
    <property type="match status" value="1"/>
</dbReference>
<keyword evidence="4" id="KW-0227">DNA damage</keyword>
<evidence type="ECO:0000256" key="6">
    <source>
        <dbReference type="ARBA" id="ARBA00049348"/>
    </source>
</evidence>
<comment type="caution">
    <text evidence="8">The sequence shown here is derived from an EMBL/GenBank/DDBJ whole genome shotgun (WGS) entry which is preliminary data.</text>
</comment>
<keyword evidence="5" id="KW-0234">DNA repair</keyword>
<dbReference type="EMBL" id="REFW01000001">
    <property type="protein sequence ID" value="RMB61176.1"/>
    <property type="molecule type" value="Genomic_DNA"/>
</dbReference>
<evidence type="ECO:0000256" key="2">
    <source>
        <dbReference type="ARBA" id="ARBA00022603"/>
    </source>
</evidence>
<dbReference type="InterPro" id="IPR014048">
    <property type="entry name" value="MethylDNA_cys_MeTrfase_DNA-bd"/>
</dbReference>
<accession>A0A3M0GV26</accession>
<gene>
    <name evidence="8" type="ORF">EAX62_00385</name>
</gene>
<protein>
    <submittedName>
        <fullName evidence="8">Methylated-DNA--[protein]-cysteine S-methyltransferase</fullName>
    </submittedName>
</protein>
<comment type="catalytic activity">
    <reaction evidence="1">
        <text>a 4-O-methyl-thymidine in DNA + L-cysteinyl-[protein] = a thymidine in DNA + S-methyl-L-cysteinyl-[protein]</text>
        <dbReference type="Rhea" id="RHEA:53428"/>
        <dbReference type="Rhea" id="RHEA-COMP:10131"/>
        <dbReference type="Rhea" id="RHEA-COMP:10132"/>
        <dbReference type="Rhea" id="RHEA-COMP:13555"/>
        <dbReference type="Rhea" id="RHEA-COMP:13556"/>
        <dbReference type="ChEBI" id="CHEBI:29950"/>
        <dbReference type="ChEBI" id="CHEBI:82612"/>
        <dbReference type="ChEBI" id="CHEBI:137386"/>
        <dbReference type="ChEBI" id="CHEBI:137387"/>
        <dbReference type="EC" id="2.1.1.63"/>
    </reaction>
</comment>